<evidence type="ECO:0000313" key="2">
    <source>
        <dbReference type="EMBL" id="KAK3923076.1"/>
    </source>
</evidence>
<dbReference type="Pfam" id="PF16037">
    <property type="entry name" value="DUF4790"/>
    <property type="match status" value="1"/>
</dbReference>
<dbReference type="AlphaFoldDB" id="A0AAE1LK23"/>
<feature type="compositionally biased region" description="Low complexity" evidence="1">
    <location>
        <begin position="18"/>
        <end position="82"/>
    </location>
</feature>
<dbReference type="EMBL" id="JAHWGI010001134">
    <property type="protein sequence ID" value="KAK3923076.1"/>
    <property type="molecule type" value="Genomic_DNA"/>
</dbReference>
<organism evidence="2 3">
    <name type="scientific">Frankliniella fusca</name>
    <dbReference type="NCBI Taxonomy" id="407009"/>
    <lineage>
        <taxon>Eukaryota</taxon>
        <taxon>Metazoa</taxon>
        <taxon>Ecdysozoa</taxon>
        <taxon>Arthropoda</taxon>
        <taxon>Hexapoda</taxon>
        <taxon>Insecta</taxon>
        <taxon>Pterygota</taxon>
        <taxon>Neoptera</taxon>
        <taxon>Paraneoptera</taxon>
        <taxon>Thysanoptera</taxon>
        <taxon>Terebrantia</taxon>
        <taxon>Thripoidea</taxon>
        <taxon>Thripidae</taxon>
        <taxon>Frankliniella</taxon>
    </lineage>
</organism>
<feature type="compositionally biased region" description="Polar residues" evidence="1">
    <location>
        <begin position="302"/>
        <end position="311"/>
    </location>
</feature>
<feature type="compositionally biased region" description="Low complexity" evidence="1">
    <location>
        <begin position="120"/>
        <end position="132"/>
    </location>
</feature>
<keyword evidence="3" id="KW-1185">Reference proteome</keyword>
<feature type="compositionally biased region" description="Basic and acidic residues" evidence="1">
    <location>
        <begin position="105"/>
        <end position="119"/>
    </location>
</feature>
<evidence type="ECO:0000256" key="1">
    <source>
        <dbReference type="SAM" id="MobiDB-lite"/>
    </source>
</evidence>
<comment type="caution">
    <text evidence="2">The sequence shown here is derived from an EMBL/GenBank/DDBJ whole genome shotgun (WGS) entry which is preliminary data.</text>
</comment>
<dbReference type="InterPro" id="IPR032004">
    <property type="entry name" value="DUF4790"/>
</dbReference>
<evidence type="ECO:0000313" key="3">
    <source>
        <dbReference type="Proteomes" id="UP001219518"/>
    </source>
</evidence>
<reference evidence="2" key="2">
    <citation type="journal article" date="2023" name="BMC Genomics">
        <title>Pest status, molecular evolution, and epigenetic factors derived from the genome assembly of Frankliniella fusca, a thysanopteran phytovirus vector.</title>
        <authorList>
            <person name="Catto M.A."/>
            <person name="Labadie P.E."/>
            <person name="Jacobson A.L."/>
            <person name="Kennedy G.G."/>
            <person name="Srinivasan R."/>
            <person name="Hunt B.G."/>
        </authorList>
    </citation>
    <scope>NUCLEOTIDE SEQUENCE</scope>
    <source>
        <strain evidence="2">PL_HMW_Pooled</strain>
    </source>
</reference>
<gene>
    <name evidence="2" type="ORF">KUF71_001735</name>
</gene>
<accession>A0AAE1LK23</accession>
<dbReference type="Proteomes" id="UP001219518">
    <property type="component" value="Unassembled WGS sequence"/>
</dbReference>
<feature type="region of interest" description="Disordered" evidence="1">
    <location>
        <begin position="1"/>
        <end position="141"/>
    </location>
</feature>
<proteinExistence type="predicted"/>
<reference evidence="2" key="1">
    <citation type="submission" date="2021-07" db="EMBL/GenBank/DDBJ databases">
        <authorList>
            <person name="Catto M.A."/>
            <person name="Jacobson A."/>
            <person name="Kennedy G."/>
            <person name="Labadie P."/>
            <person name="Hunt B.G."/>
            <person name="Srinivasan R."/>
        </authorList>
    </citation>
    <scope>NUCLEOTIDE SEQUENCE</scope>
    <source>
        <strain evidence="2">PL_HMW_Pooled</strain>
        <tissue evidence="2">Head</tissue>
    </source>
</reference>
<name>A0AAE1LK23_9NEOP</name>
<sequence length="311" mass="32774">MTRTDMTLEQSDDGGRGSAASALSSSGSRSTGSGASGSGAVTGSSSSSGTCGTCSTDTDSGTGSSASGDTSTATASDSRSGSNATPEETAGEAQALYTLQEDAEDGSKASGDEGREDGGRPVSPSPSSWSGSEAGWDEDKRAGRLVETGVRTPSRLQLQMAEHFDAQRRLNTTAGWQARQQKYPELFRSDVTICPSYSQFQVPYWAVCRRRSGRALRRISRRLAQDVEELALLQTRALDGVRVVRCFSLGARPGPGPGRAPDPLTPRQRRRSCFLLEHQQGDSGARSESERSLACADGRSVPSPTQCFTGK</sequence>
<protein>
    <submittedName>
        <fullName evidence="2">RNA polymerase-associated protein CTR9-like protein</fullName>
    </submittedName>
</protein>
<feature type="region of interest" description="Disordered" evidence="1">
    <location>
        <begin position="278"/>
        <end position="311"/>
    </location>
</feature>